<dbReference type="InterPro" id="IPR000719">
    <property type="entry name" value="Prot_kinase_dom"/>
</dbReference>
<protein>
    <submittedName>
        <fullName evidence="7">Serine/threonine-protein kinase</fullName>
    </submittedName>
</protein>
<evidence type="ECO:0000313" key="8">
    <source>
        <dbReference type="Proteomes" id="UP000052943"/>
    </source>
</evidence>
<feature type="region of interest" description="Disordered" evidence="3">
    <location>
        <begin position="714"/>
        <end position="736"/>
    </location>
</feature>
<proteinExistence type="predicted"/>
<sequence>MAFTPRRCRMFAVVTVVAFIYEVMAQEAAGSSSSGSFTSSSGSEVGIVPATTIAQELAQEWFTANFCDNETQLAVGVDSYLKNLSSSDIICNGVPSLQRRTDDQLPNFGCPDVFTAKDASCTCMDAGYNDSETWEFHVVKRSNDSEYPTALSSADILPIDTIRTMLVPSTLKTLRIIGGGNVPQDIQFSPEDRRIPGTTLPIATSPNSTISISTVEIININMFSITLSASSFLPPTTTNLALRNCNLFGFGFHFFDGVTNLQHFNLTNNSLTTFPAVVLNIGNLQELYIAHNDITDFNVTNATFNAIKSLKAFESDLPDTSAICPGGTWQTAHSSKFCVANSTIATSESSSGTCTQCITYVGIIGGCIIVALIVLVLWQRSRTRRRALSASLVSSPSSYYLARSGNETVNIQISDKSATEALLEDPVIITNRINYKEIKLGKCLSRGGFGLVFVGEYKGRQVAVKKIRPDRSQDPKDVQAFLKEIILMTELHHPRIVEFIGVAWDNLKHISAVTEFMESGDLRHVLRSFKRQGTPLSWRDHKTTISLHIAEAMQYLHSHNPKVIHRDLKSKNVLLNMHLEAKLTDFGVSRTQYTAQTHPMTAGIGTSFWIAPEVLLGRDYNEQADIYSFGVVLSEIDTDDYPFWNDANRDGPRGKLQEADILRQVATGNKRPQFSTNCPAGIMLLAESCLQENPDDRPTAAAVVETLQQLVRSSLQPSSSDSAPSFASGTSWTSSSSWTGFGSLNDSDAGVTTAEVLAQDWFQANLDDNVTYLAVGVNSRLSNITGSDIICGKGVPSLQRRTAEVLPNNGCPAIFTAVNGSCTCLPEYNNTDSWEFFVAKRTTETEYPFTLNDTNVLPIDSIRTLLVPSSVTSLSITGVGDELQSISFVPQDVALPGSNIPVAVKADDTSDASSITAVRIENIDMSSIVLNTGHFFPTTTLNLTMRNCGLETFGFDFFQGLKTVQYLDFSENNLAKPYAGNTITRTCTNQFCAVQILNLTGNQLTSFPSVVFNLEDLSELYIRNNNFTDFNVSASAFNSISALRAYESDQPDESSTCSNGTWKTAHGVKFCVLNDATDSEDSSNDSRLLPYIAMTAGAGIIVLCIIFIWMKCFHRPDLERWSYSSKVDSTRTSYVDDARREVNRSLLDDPVIVTNRIEYKHLRLGKCISKGGFGLVFTGEYRGRRVAIKKIRPDRSGDVSEIEVFLKEIILMAVLYHPRIVEFIGVAWDNLRHLSAVTEYMDKGDLREVLYTFKERGSPLSWETHKAPIVLHIAQALSYLHCQHPKVIHRDLKSKNVLLNLYLDAKLSDFGISRMRYAIETHMTAGVGTSFWIAPEILLGQDYDERADIYSFGVVLSEIDTDDYPYWNDKHPNEPRGKIQEAEILTQVAAGQIRPDFSTNCPEEITAIADACLQRDPRDRPTAAEIVEVMKKLLHPSCRRSSSLYMSDNDSASISTV</sequence>
<dbReference type="EMBL" id="LNFO01004312">
    <property type="protein sequence ID" value="KUF81181.1"/>
    <property type="molecule type" value="Genomic_DNA"/>
</dbReference>
<keyword evidence="7" id="KW-0808">Transferase</keyword>
<feature type="transmembrane region" description="Helical" evidence="4">
    <location>
        <begin position="1088"/>
        <end position="1110"/>
    </location>
</feature>
<keyword evidence="1" id="KW-0433">Leucine-rich repeat</keyword>
<name>A0A0W8CAS0_PHYNI</name>
<dbReference type="Gene3D" id="3.80.10.10">
    <property type="entry name" value="Ribonuclease Inhibitor"/>
    <property type="match status" value="2"/>
</dbReference>
<keyword evidence="7" id="KW-0418">Kinase</keyword>
<dbReference type="Gene3D" id="3.30.200.20">
    <property type="entry name" value="Phosphorylase Kinase, domain 1"/>
    <property type="match status" value="2"/>
</dbReference>
<dbReference type="PROSITE" id="PS00108">
    <property type="entry name" value="PROTEIN_KINASE_ST"/>
    <property type="match status" value="2"/>
</dbReference>
<dbReference type="GO" id="GO:0004674">
    <property type="term" value="F:protein serine/threonine kinase activity"/>
    <property type="evidence" value="ECO:0007669"/>
    <property type="project" value="TreeGrafter"/>
</dbReference>
<keyword evidence="5" id="KW-0732">Signal</keyword>
<organism evidence="7 8">
    <name type="scientific">Phytophthora nicotianae</name>
    <name type="common">Potato buckeye rot agent</name>
    <name type="synonym">Phytophthora parasitica</name>
    <dbReference type="NCBI Taxonomy" id="4792"/>
    <lineage>
        <taxon>Eukaryota</taxon>
        <taxon>Sar</taxon>
        <taxon>Stramenopiles</taxon>
        <taxon>Oomycota</taxon>
        <taxon>Peronosporomycetes</taxon>
        <taxon>Peronosporales</taxon>
        <taxon>Peronosporaceae</taxon>
        <taxon>Phytophthora</taxon>
    </lineage>
</organism>
<evidence type="ECO:0000256" key="1">
    <source>
        <dbReference type="ARBA" id="ARBA00022614"/>
    </source>
</evidence>
<feature type="domain" description="Protein kinase" evidence="6">
    <location>
        <begin position="438"/>
        <end position="711"/>
    </location>
</feature>
<keyword evidence="2" id="KW-0677">Repeat</keyword>
<keyword evidence="4" id="KW-0472">Membrane</keyword>
<evidence type="ECO:0000256" key="4">
    <source>
        <dbReference type="SAM" id="Phobius"/>
    </source>
</evidence>
<dbReference type="InterPro" id="IPR008271">
    <property type="entry name" value="Ser/Thr_kinase_AS"/>
</dbReference>
<dbReference type="SMART" id="SM00220">
    <property type="entry name" value="S_TKc"/>
    <property type="match status" value="2"/>
</dbReference>
<dbReference type="InterPro" id="IPR001245">
    <property type="entry name" value="Ser-Thr/Tyr_kinase_cat_dom"/>
</dbReference>
<dbReference type="OrthoDB" id="4062651at2759"/>
<keyword evidence="4" id="KW-0812">Transmembrane</keyword>
<dbReference type="InterPro" id="IPR001611">
    <property type="entry name" value="Leu-rich_rpt"/>
</dbReference>
<feature type="chain" id="PRO_5006940320" evidence="5">
    <location>
        <begin position="26"/>
        <end position="1457"/>
    </location>
</feature>
<gene>
    <name evidence="7" type="ORF">AM587_10007401</name>
</gene>
<keyword evidence="4" id="KW-1133">Transmembrane helix</keyword>
<dbReference type="PANTHER" id="PTHR44329">
    <property type="entry name" value="SERINE/THREONINE-PROTEIN KINASE TNNI3K-RELATED"/>
    <property type="match status" value="1"/>
</dbReference>
<dbReference type="SUPFAM" id="SSF52058">
    <property type="entry name" value="L domain-like"/>
    <property type="match status" value="1"/>
</dbReference>
<comment type="caution">
    <text evidence="7">The sequence shown here is derived from an EMBL/GenBank/DDBJ whole genome shotgun (WGS) entry which is preliminary data.</text>
</comment>
<feature type="signal peptide" evidence="5">
    <location>
        <begin position="1"/>
        <end position="25"/>
    </location>
</feature>
<dbReference type="PANTHER" id="PTHR44329:SF214">
    <property type="entry name" value="PROTEIN KINASE DOMAIN-CONTAINING PROTEIN"/>
    <property type="match status" value="1"/>
</dbReference>
<evidence type="ECO:0000256" key="3">
    <source>
        <dbReference type="SAM" id="MobiDB-lite"/>
    </source>
</evidence>
<dbReference type="Pfam" id="PF00069">
    <property type="entry name" value="Pkinase"/>
    <property type="match status" value="1"/>
</dbReference>
<evidence type="ECO:0000256" key="2">
    <source>
        <dbReference type="ARBA" id="ARBA00022737"/>
    </source>
</evidence>
<dbReference type="InterPro" id="IPR051681">
    <property type="entry name" value="Ser/Thr_Kinases-Pseudokinases"/>
</dbReference>
<dbReference type="PROSITE" id="PS50011">
    <property type="entry name" value="PROTEIN_KINASE_DOM"/>
    <property type="match status" value="2"/>
</dbReference>
<reference evidence="7 8" key="1">
    <citation type="submission" date="2015-11" db="EMBL/GenBank/DDBJ databases">
        <title>Genomes and virulence difference between two physiological races of Phytophthora nicotianae.</title>
        <authorList>
            <person name="Liu H."/>
            <person name="Ma X."/>
            <person name="Yu H."/>
            <person name="Fang D."/>
            <person name="Li Y."/>
            <person name="Wang X."/>
            <person name="Wang W."/>
            <person name="Dong Y."/>
            <person name="Xiao B."/>
        </authorList>
    </citation>
    <scope>NUCLEOTIDE SEQUENCE [LARGE SCALE GENOMIC DNA]</scope>
    <source>
        <strain evidence="8">race 0</strain>
    </source>
</reference>
<dbReference type="GO" id="GO:0005524">
    <property type="term" value="F:ATP binding"/>
    <property type="evidence" value="ECO:0007669"/>
    <property type="project" value="InterPro"/>
</dbReference>
<dbReference type="Gene3D" id="1.10.510.10">
    <property type="entry name" value="Transferase(Phosphotransferase) domain 1"/>
    <property type="match status" value="2"/>
</dbReference>
<dbReference type="InterPro" id="IPR032675">
    <property type="entry name" value="LRR_dom_sf"/>
</dbReference>
<evidence type="ECO:0000256" key="5">
    <source>
        <dbReference type="SAM" id="SignalP"/>
    </source>
</evidence>
<dbReference type="Pfam" id="PF07714">
    <property type="entry name" value="PK_Tyr_Ser-Thr"/>
    <property type="match status" value="1"/>
</dbReference>
<dbReference type="Pfam" id="PF13855">
    <property type="entry name" value="LRR_8"/>
    <property type="match status" value="1"/>
</dbReference>
<dbReference type="InterPro" id="IPR011009">
    <property type="entry name" value="Kinase-like_dom_sf"/>
</dbReference>
<feature type="transmembrane region" description="Helical" evidence="4">
    <location>
        <begin position="358"/>
        <end position="378"/>
    </location>
</feature>
<accession>A0A0W8CAS0</accession>
<feature type="domain" description="Protein kinase" evidence="6">
    <location>
        <begin position="1162"/>
        <end position="1438"/>
    </location>
</feature>
<dbReference type="SUPFAM" id="SSF56112">
    <property type="entry name" value="Protein kinase-like (PK-like)"/>
    <property type="match status" value="2"/>
</dbReference>
<dbReference type="Proteomes" id="UP000052943">
    <property type="component" value="Unassembled WGS sequence"/>
</dbReference>
<evidence type="ECO:0000259" key="6">
    <source>
        <dbReference type="PROSITE" id="PS50011"/>
    </source>
</evidence>
<evidence type="ECO:0000313" key="7">
    <source>
        <dbReference type="EMBL" id="KUF81181.1"/>
    </source>
</evidence>
<dbReference type="STRING" id="4790.A0A0W8CAS0"/>